<reference evidence="1 2" key="2">
    <citation type="journal article" date="2022" name="Mol. Ecol. Resour.">
        <title>The genomes of chicory, endive, great burdock and yacon provide insights into Asteraceae paleo-polyploidization history and plant inulin production.</title>
        <authorList>
            <person name="Fan W."/>
            <person name="Wang S."/>
            <person name="Wang H."/>
            <person name="Wang A."/>
            <person name="Jiang F."/>
            <person name="Liu H."/>
            <person name="Zhao H."/>
            <person name="Xu D."/>
            <person name="Zhang Y."/>
        </authorList>
    </citation>
    <scope>NUCLEOTIDE SEQUENCE [LARGE SCALE GENOMIC DNA]</scope>
    <source>
        <strain evidence="2">cv. Niubang</strain>
    </source>
</reference>
<dbReference type="EMBL" id="CM042052">
    <property type="protein sequence ID" value="KAI3718157.1"/>
    <property type="molecule type" value="Genomic_DNA"/>
</dbReference>
<reference evidence="2" key="1">
    <citation type="journal article" date="2022" name="Mol. Ecol. Resour.">
        <title>The genomes of chicory, endive, great burdock and yacon provide insights into Asteraceae palaeo-polyploidization history and plant inulin production.</title>
        <authorList>
            <person name="Fan W."/>
            <person name="Wang S."/>
            <person name="Wang H."/>
            <person name="Wang A."/>
            <person name="Jiang F."/>
            <person name="Liu H."/>
            <person name="Zhao H."/>
            <person name="Xu D."/>
            <person name="Zhang Y."/>
        </authorList>
    </citation>
    <scope>NUCLEOTIDE SEQUENCE [LARGE SCALE GENOMIC DNA]</scope>
    <source>
        <strain evidence="2">cv. Niubang</strain>
    </source>
</reference>
<proteinExistence type="predicted"/>
<comment type="caution">
    <text evidence="1">The sequence shown here is derived from an EMBL/GenBank/DDBJ whole genome shotgun (WGS) entry which is preliminary data.</text>
</comment>
<accession>A0ACB9B6U9</accession>
<organism evidence="1 2">
    <name type="scientific">Arctium lappa</name>
    <name type="common">Greater burdock</name>
    <name type="synonym">Lappa major</name>
    <dbReference type="NCBI Taxonomy" id="4217"/>
    <lineage>
        <taxon>Eukaryota</taxon>
        <taxon>Viridiplantae</taxon>
        <taxon>Streptophyta</taxon>
        <taxon>Embryophyta</taxon>
        <taxon>Tracheophyta</taxon>
        <taxon>Spermatophyta</taxon>
        <taxon>Magnoliopsida</taxon>
        <taxon>eudicotyledons</taxon>
        <taxon>Gunneridae</taxon>
        <taxon>Pentapetalae</taxon>
        <taxon>asterids</taxon>
        <taxon>campanulids</taxon>
        <taxon>Asterales</taxon>
        <taxon>Asteraceae</taxon>
        <taxon>Carduoideae</taxon>
        <taxon>Cardueae</taxon>
        <taxon>Arctiinae</taxon>
        <taxon>Arctium</taxon>
    </lineage>
</organism>
<evidence type="ECO:0000313" key="1">
    <source>
        <dbReference type="EMBL" id="KAI3718157.1"/>
    </source>
</evidence>
<protein>
    <submittedName>
        <fullName evidence="1">Uncharacterized protein</fullName>
    </submittedName>
</protein>
<sequence length="99" mass="10483">MLHIGSGGVNGGTGRRCIGLVVEQHGVEHEREENRERENEAEGVSSSHGVSGEVEEEDGGRCIGGEEETLAIERSGGGAGGNIQGAQHSESGEWHFRKF</sequence>
<name>A0ACB9B6U9_ARCLA</name>
<gene>
    <name evidence="1" type="ORF">L6452_19010</name>
</gene>
<evidence type="ECO:0000313" key="2">
    <source>
        <dbReference type="Proteomes" id="UP001055879"/>
    </source>
</evidence>
<keyword evidence="2" id="KW-1185">Reference proteome</keyword>
<dbReference type="Proteomes" id="UP001055879">
    <property type="component" value="Linkage Group LG06"/>
</dbReference>